<name>A0A285ECY3_9ACTN</name>
<dbReference type="Proteomes" id="UP000219514">
    <property type="component" value="Unassembled WGS sequence"/>
</dbReference>
<evidence type="ECO:0000256" key="1">
    <source>
        <dbReference type="SAM" id="MobiDB-lite"/>
    </source>
</evidence>
<evidence type="ECO:0000256" key="2">
    <source>
        <dbReference type="SAM" id="SignalP"/>
    </source>
</evidence>
<gene>
    <name evidence="3" type="ORF">SAMN06893097_105225</name>
</gene>
<dbReference type="EMBL" id="OBDO01000005">
    <property type="protein sequence ID" value="SNX96885.1"/>
    <property type="molecule type" value="Genomic_DNA"/>
</dbReference>
<reference evidence="3 4" key="1">
    <citation type="submission" date="2017-09" db="EMBL/GenBank/DDBJ databases">
        <authorList>
            <person name="Ehlers B."/>
            <person name="Leendertz F.H."/>
        </authorList>
    </citation>
    <scope>NUCLEOTIDE SEQUENCE [LARGE SCALE GENOMIC DNA]</scope>
    <source>
        <strain evidence="3 4">DSM 46844</strain>
    </source>
</reference>
<evidence type="ECO:0000313" key="4">
    <source>
        <dbReference type="Proteomes" id="UP000219514"/>
    </source>
</evidence>
<feature type="region of interest" description="Disordered" evidence="1">
    <location>
        <begin position="98"/>
        <end position="152"/>
    </location>
</feature>
<dbReference type="Pfam" id="PF04314">
    <property type="entry name" value="PCuAC"/>
    <property type="match status" value="1"/>
</dbReference>
<protein>
    <recommendedName>
        <fullName evidence="5">Copper chaperone PCu(A)C</fullName>
    </recommendedName>
</protein>
<evidence type="ECO:0000313" key="3">
    <source>
        <dbReference type="EMBL" id="SNX96885.1"/>
    </source>
</evidence>
<dbReference type="AlphaFoldDB" id="A0A285ECY3"/>
<keyword evidence="4" id="KW-1185">Reference proteome</keyword>
<accession>A0A285ECY3</accession>
<sequence length="243" mass="24193">MNRALRAATMGALLLSPIALTACGAGQVSQTATQNRDKVGAEAELGPITLRAITVEHPDDGRYEAGDDAGLSMAIVNTGNVDDTLVGIEGEGFDGVLVSGQATPSPAVPSSPSAAPGTDAPATATPATPTAGSQVDAPATATPATPTAGSQVDIPVAAGTTVFVGGNSDLTVELADLTEELTAGQSIELTLTFEEAGEITARALVANPGRVLPREEGFDFHTEEGSEEQDTEVAGGGNPESGG</sequence>
<evidence type="ECO:0008006" key="5">
    <source>
        <dbReference type="Google" id="ProtNLM"/>
    </source>
</evidence>
<dbReference type="InterPro" id="IPR036182">
    <property type="entry name" value="PCuAC_sf"/>
</dbReference>
<dbReference type="InterPro" id="IPR007410">
    <property type="entry name" value="LpqE-like"/>
</dbReference>
<proteinExistence type="predicted"/>
<feature type="signal peptide" evidence="2">
    <location>
        <begin position="1"/>
        <end position="21"/>
    </location>
</feature>
<keyword evidence="2" id="KW-0732">Signal</keyword>
<organism evidence="3 4">
    <name type="scientific">Geodermatophilus sabuli</name>
    <dbReference type="NCBI Taxonomy" id="1564158"/>
    <lineage>
        <taxon>Bacteria</taxon>
        <taxon>Bacillati</taxon>
        <taxon>Actinomycetota</taxon>
        <taxon>Actinomycetes</taxon>
        <taxon>Geodermatophilales</taxon>
        <taxon>Geodermatophilaceae</taxon>
        <taxon>Geodermatophilus</taxon>
    </lineage>
</organism>
<dbReference type="OrthoDB" id="5188566at2"/>
<feature type="compositionally biased region" description="Gly residues" evidence="1">
    <location>
        <begin position="234"/>
        <end position="243"/>
    </location>
</feature>
<feature type="compositionally biased region" description="Low complexity" evidence="1">
    <location>
        <begin position="102"/>
        <end position="148"/>
    </location>
</feature>
<feature type="chain" id="PRO_5038530668" description="Copper chaperone PCu(A)C" evidence="2">
    <location>
        <begin position="22"/>
        <end position="243"/>
    </location>
</feature>
<dbReference type="RefSeq" id="WP_097206864.1">
    <property type="nucleotide sequence ID" value="NZ_JACHXB010000001.1"/>
</dbReference>
<dbReference type="PROSITE" id="PS51257">
    <property type="entry name" value="PROKAR_LIPOPROTEIN"/>
    <property type="match status" value="1"/>
</dbReference>
<feature type="region of interest" description="Disordered" evidence="1">
    <location>
        <begin position="218"/>
        <end position="243"/>
    </location>
</feature>
<dbReference type="SUPFAM" id="SSF110087">
    <property type="entry name" value="DR1885-like metal-binding protein"/>
    <property type="match status" value="1"/>
</dbReference>
<dbReference type="Gene3D" id="2.60.40.1890">
    <property type="entry name" value="PCu(A)C copper chaperone"/>
    <property type="match status" value="1"/>
</dbReference>